<accession>A0A9E6XZU5</accession>
<dbReference type="SUPFAM" id="SSF102405">
    <property type="entry name" value="MCP/YpsA-like"/>
    <property type="match status" value="1"/>
</dbReference>
<organism evidence="1 2">
    <name type="scientific">Capillimicrobium parvum</name>
    <dbReference type="NCBI Taxonomy" id="2884022"/>
    <lineage>
        <taxon>Bacteria</taxon>
        <taxon>Bacillati</taxon>
        <taxon>Actinomycetota</taxon>
        <taxon>Thermoleophilia</taxon>
        <taxon>Solirubrobacterales</taxon>
        <taxon>Capillimicrobiaceae</taxon>
        <taxon>Capillimicrobium</taxon>
    </lineage>
</organism>
<dbReference type="PANTHER" id="PTHR43393:SF3">
    <property type="entry name" value="LYSINE DECARBOXYLASE-LIKE PROTEIN"/>
    <property type="match status" value="1"/>
</dbReference>
<dbReference type="EMBL" id="CP087164">
    <property type="protein sequence ID" value="UGS37520.1"/>
    <property type="molecule type" value="Genomic_DNA"/>
</dbReference>
<protein>
    <recommendedName>
        <fullName evidence="3">TIGR00725 family protein</fullName>
    </recommendedName>
</protein>
<evidence type="ECO:0000313" key="2">
    <source>
        <dbReference type="Proteomes" id="UP001162834"/>
    </source>
</evidence>
<name>A0A9E6XZU5_9ACTN</name>
<dbReference type="NCBIfam" id="TIGR00725">
    <property type="entry name" value="TIGR00725 family protein"/>
    <property type="match status" value="1"/>
</dbReference>
<dbReference type="KEGG" id="sbae:DSM104329_03936"/>
<dbReference type="InterPro" id="IPR005268">
    <property type="entry name" value="CHP00725"/>
</dbReference>
<evidence type="ECO:0008006" key="3">
    <source>
        <dbReference type="Google" id="ProtNLM"/>
    </source>
</evidence>
<dbReference type="Gene3D" id="3.40.50.450">
    <property type="match status" value="1"/>
</dbReference>
<reference evidence="1" key="1">
    <citation type="journal article" date="2022" name="Int. J. Syst. Evol. Microbiol.">
        <title>Pseudomonas aegrilactucae sp. nov. and Pseudomonas morbosilactucae sp. nov., pathogens causing bacterial rot of lettuce in Japan.</title>
        <authorList>
            <person name="Sawada H."/>
            <person name="Fujikawa T."/>
            <person name="Satou M."/>
        </authorList>
    </citation>
    <scope>NUCLEOTIDE SEQUENCE</scope>
    <source>
        <strain evidence="1">0166_1</strain>
    </source>
</reference>
<dbReference type="InterPro" id="IPR052341">
    <property type="entry name" value="LOG_family_nucleotidases"/>
</dbReference>
<keyword evidence="2" id="KW-1185">Reference proteome</keyword>
<dbReference type="Pfam" id="PF18306">
    <property type="entry name" value="LDcluster4"/>
    <property type="match status" value="1"/>
</dbReference>
<gene>
    <name evidence="1" type="ORF">DSM104329_03936</name>
</gene>
<dbReference type="Proteomes" id="UP001162834">
    <property type="component" value="Chromosome"/>
</dbReference>
<evidence type="ECO:0000313" key="1">
    <source>
        <dbReference type="EMBL" id="UGS37520.1"/>
    </source>
</evidence>
<proteinExistence type="predicted"/>
<dbReference type="InterPro" id="IPR041164">
    <property type="entry name" value="LDcluster4"/>
</dbReference>
<dbReference type="AlphaFoldDB" id="A0A9E6XZU5"/>
<dbReference type="GO" id="GO:0005829">
    <property type="term" value="C:cytosol"/>
    <property type="evidence" value="ECO:0007669"/>
    <property type="project" value="TreeGrafter"/>
</dbReference>
<dbReference type="PANTHER" id="PTHR43393">
    <property type="entry name" value="CYTOKININ RIBOSIDE 5'-MONOPHOSPHATE PHOSPHORIBOHYDROLASE"/>
    <property type="match status" value="1"/>
</dbReference>
<dbReference type="RefSeq" id="WP_259311572.1">
    <property type="nucleotide sequence ID" value="NZ_CP087164.1"/>
</dbReference>
<sequence length="153" mass="14899">MAPYIAICGPGDDAAGPALLAAAHAAGRTLARAGAIVVTGGLGGAMAAACRGAAQEGGTTLGLLPGSDRRAANEWVTVAVATGMGELRNGLVVRSADAVIAILGGWGTLSEVALAAKLGRPVIGIGPWQLDGIELAPDGERAAARALELAGRG</sequence>